<dbReference type="PANTHER" id="PTHR10196:SF67">
    <property type="entry name" value="SEDOHEPTULOKINASE"/>
    <property type="match status" value="1"/>
</dbReference>
<proteinExistence type="inferred from homology"/>
<dbReference type="EMBL" id="VCAZ01000029">
    <property type="protein sequence ID" value="TSL28150.1"/>
    <property type="molecule type" value="Genomic_DNA"/>
</dbReference>
<dbReference type="OrthoDB" id="10264182at2759"/>
<gene>
    <name evidence="5" type="ORF">Baya_5665</name>
</gene>
<dbReference type="PANTHER" id="PTHR10196">
    <property type="entry name" value="SUGAR KINASE"/>
    <property type="match status" value="1"/>
</dbReference>
<evidence type="ECO:0000256" key="3">
    <source>
        <dbReference type="ARBA" id="ARBA00022777"/>
    </source>
</evidence>
<evidence type="ECO:0000256" key="1">
    <source>
        <dbReference type="ARBA" id="ARBA00009156"/>
    </source>
</evidence>
<comment type="similarity">
    <text evidence="1">Belongs to the FGGY kinase family.</text>
</comment>
<dbReference type="FunFam" id="3.30.420.40:FF:000111">
    <property type="entry name" value="Sedoheptulokinase"/>
    <property type="match status" value="1"/>
</dbReference>
<dbReference type="Gene3D" id="3.30.420.40">
    <property type="match status" value="3"/>
</dbReference>
<evidence type="ECO:0000313" key="5">
    <source>
        <dbReference type="EMBL" id="TSL28150.1"/>
    </source>
</evidence>
<evidence type="ECO:0000259" key="4">
    <source>
        <dbReference type="Pfam" id="PF00370"/>
    </source>
</evidence>
<accession>A0A556TY85</accession>
<reference evidence="5 6" key="1">
    <citation type="journal article" date="2019" name="Genome Biol. Evol.">
        <title>Whole-Genome Sequencing of the Giant Devil Catfish, Bagarius yarrelli.</title>
        <authorList>
            <person name="Jiang W."/>
            <person name="Lv Y."/>
            <person name="Cheng L."/>
            <person name="Yang K."/>
            <person name="Chao B."/>
            <person name="Wang X."/>
            <person name="Li Y."/>
            <person name="Pan X."/>
            <person name="You X."/>
            <person name="Zhang Y."/>
            <person name="Yang J."/>
            <person name="Li J."/>
            <person name="Zhang X."/>
            <person name="Liu S."/>
            <person name="Sun C."/>
            <person name="Yang J."/>
            <person name="Shi Q."/>
        </authorList>
    </citation>
    <scope>NUCLEOTIDE SEQUENCE [LARGE SCALE GENOMIC DNA]</scope>
    <source>
        <strain evidence="5">JWS20170419001</strain>
        <tissue evidence="5">Muscle</tissue>
    </source>
</reference>
<dbReference type="GO" id="GO:0006071">
    <property type="term" value="P:glycerol metabolic process"/>
    <property type="evidence" value="ECO:0007669"/>
    <property type="project" value="TreeGrafter"/>
</dbReference>
<keyword evidence="3 5" id="KW-0418">Kinase</keyword>
<dbReference type="AlphaFoldDB" id="A0A556TY85"/>
<comment type="caution">
    <text evidence="5">The sequence shown here is derived from an EMBL/GenBank/DDBJ whole genome shotgun (WGS) entry which is preliminary data.</text>
</comment>
<evidence type="ECO:0000313" key="6">
    <source>
        <dbReference type="Proteomes" id="UP000319801"/>
    </source>
</evidence>
<dbReference type="CDD" id="cd07777">
    <property type="entry name" value="ASKHA_NBD_FGGY_SHK"/>
    <property type="match status" value="1"/>
</dbReference>
<feature type="domain" description="Carbohydrate kinase FGGY N-terminal" evidence="4">
    <location>
        <begin position="14"/>
        <end position="103"/>
    </location>
</feature>
<dbReference type="InterPro" id="IPR018484">
    <property type="entry name" value="FGGY_N"/>
</dbReference>
<dbReference type="GO" id="GO:0050277">
    <property type="term" value="F:sedoheptulokinase activity"/>
    <property type="evidence" value="ECO:0007669"/>
    <property type="project" value="TreeGrafter"/>
</dbReference>
<dbReference type="InterPro" id="IPR043129">
    <property type="entry name" value="ATPase_NBD"/>
</dbReference>
<keyword evidence="2" id="KW-0808">Transferase</keyword>
<dbReference type="Pfam" id="PF00370">
    <property type="entry name" value="FGGY_N"/>
    <property type="match status" value="1"/>
</dbReference>
<dbReference type="Proteomes" id="UP000319801">
    <property type="component" value="Unassembled WGS sequence"/>
</dbReference>
<sequence>MTASPASPASPAKYVLGIDLGTTSIKVVLFDTRSKIVTDSCSLKTNSDVIDGAREHVREQDPVRIIATLDQCMCVLPKEKLHDVICIGVSGQMHGVLFWKPNTACDWYSNCGSHTFRPQDVSRLITWQDGRCTPDFLSSLPKPESHLNVATGYGCASILWYIRHSLKGAGFPLHLLPVLVDSGSLAGHTCSEWHGIPANTPVGAALGDFQCSVYSCMTNQTDAVLNISTSAQLTFSMPADFTPASVPDALSPIVNFPYFNNTYLAVAAALNGGNVLATFVGMLTSWMKEFGLEVSDSEVYSKLIDCALTQPSTDLCVTPTLLGERHDPSSLAIVSQISPTNLSLAHVTRAICAGIVANLASMMPPHVLLAAGVKRILGSGSSLSRNAALRQEVERTFSFPVVYNRDVDSAVGVAMVFNDKLVNHSNKNN</sequence>
<dbReference type="GO" id="GO:0071222">
    <property type="term" value="P:cellular response to lipopolysaccharide"/>
    <property type="evidence" value="ECO:0007669"/>
    <property type="project" value="TreeGrafter"/>
</dbReference>
<protein>
    <submittedName>
        <fullName evidence="5">Sedoheptulokinase</fullName>
    </submittedName>
</protein>
<name>A0A556TY85_BAGYA</name>
<dbReference type="GO" id="GO:0005829">
    <property type="term" value="C:cytosol"/>
    <property type="evidence" value="ECO:0007669"/>
    <property type="project" value="TreeGrafter"/>
</dbReference>
<keyword evidence="6" id="KW-1185">Reference proteome</keyword>
<organism evidence="5 6">
    <name type="scientific">Bagarius yarrelli</name>
    <name type="common">Goonch</name>
    <name type="synonym">Bagrus yarrelli</name>
    <dbReference type="NCBI Taxonomy" id="175774"/>
    <lineage>
        <taxon>Eukaryota</taxon>
        <taxon>Metazoa</taxon>
        <taxon>Chordata</taxon>
        <taxon>Craniata</taxon>
        <taxon>Vertebrata</taxon>
        <taxon>Euteleostomi</taxon>
        <taxon>Actinopterygii</taxon>
        <taxon>Neopterygii</taxon>
        <taxon>Teleostei</taxon>
        <taxon>Ostariophysi</taxon>
        <taxon>Siluriformes</taxon>
        <taxon>Sisoridae</taxon>
        <taxon>Sisorinae</taxon>
        <taxon>Bagarius</taxon>
    </lineage>
</organism>
<dbReference type="SUPFAM" id="SSF53067">
    <property type="entry name" value="Actin-like ATPase domain"/>
    <property type="match status" value="2"/>
</dbReference>
<evidence type="ECO:0000256" key="2">
    <source>
        <dbReference type="ARBA" id="ARBA00022679"/>
    </source>
</evidence>